<feature type="domain" description="Helicase C-terminal" evidence="9">
    <location>
        <begin position="322"/>
        <end position="502"/>
    </location>
</feature>
<dbReference type="GO" id="GO:0016787">
    <property type="term" value="F:hydrolase activity"/>
    <property type="evidence" value="ECO:0007669"/>
    <property type="project" value="UniProtKB-KW"/>
</dbReference>
<evidence type="ECO:0000313" key="11">
    <source>
        <dbReference type="Proteomes" id="UP000693970"/>
    </source>
</evidence>
<keyword evidence="11" id="KW-1185">Reference proteome</keyword>
<feature type="region of interest" description="Disordered" evidence="7">
    <location>
        <begin position="64"/>
        <end position="88"/>
    </location>
</feature>
<protein>
    <recommendedName>
        <fullName evidence="6">ATP-dependent DNA helicase</fullName>
        <ecNumber evidence="6">5.6.2.4</ecNumber>
    </recommendedName>
</protein>
<dbReference type="CDD" id="cd17920">
    <property type="entry name" value="DEXHc_RecQ"/>
    <property type="match status" value="1"/>
</dbReference>
<evidence type="ECO:0000256" key="2">
    <source>
        <dbReference type="ARBA" id="ARBA00022801"/>
    </source>
</evidence>
<evidence type="ECO:0000259" key="9">
    <source>
        <dbReference type="PROSITE" id="PS51194"/>
    </source>
</evidence>
<dbReference type="PROSITE" id="PS51192">
    <property type="entry name" value="HELICASE_ATP_BIND_1"/>
    <property type="match status" value="1"/>
</dbReference>
<feature type="domain" description="Helicase ATP-binding" evidence="8">
    <location>
        <begin position="118"/>
        <end position="288"/>
    </location>
</feature>
<dbReference type="InterPro" id="IPR014001">
    <property type="entry name" value="Helicase_ATP-bd"/>
</dbReference>
<evidence type="ECO:0000256" key="3">
    <source>
        <dbReference type="ARBA" id="ARBA00022806"/>
    </source>
</evidence>
<dbReference type="GO" id="GO:0003676">
    <property type="term" value="F:nucleic acid binding"/>
    <property type="evidence" value="ECO:0007669"/>
    <property type="project" value="InterPro"/>
</dbReference>
<keyword evidence="1 6" id="KW-0547">Nucleotide-binding</keyword>
<keyword evidence="4 6" id="KW-0067">ATP-binding</keyword>
<dbReference type="InterPro" id="IPR011545">
    <property type="entry name" value="DEAD/DEAH_box_helicase_dom"/>
</dbReference>
<proteinExistence type="inferred from homology"/>
<dbReference type="Proteomes" id="UP000693970">
    <property type="component" value="Unassembled WGS sequence"/>
</dbReference>
<dbReference type="InterPro" id="IPR004589">
    <property type="entry name" value="DNA_helicase_ATP-dep_RecQ"/>
</dbReference>
<evidence type="ECO:0000256" key="7">
    <source>
        <dbReference type="SAM" id="MobiDB-lite"/>
    </source>
</evidence>
<evidence type="ECO:0000259" key="8">
    <source>
        <dbReference type="PROSITE" id="PS51192"/>
    </source>
</evidence>
<keyword evidence="6" id="KW-0539">Nucleus</keyword>
<dbReference type="PROSITE" id="PS51194">
    <property type="entry name" value="HELICASE_CTER"/>
    <property type="match status" value="1"/>
</dbReference>
<organism evidence="10 11">
    <name type="scientific">Nitzschia inconspicua</name>
    <dbReference type="NCBI Taxonomy" id="303405"/>
    <lineage>
        <taxon>Eukaryota</taxon>
        <taxon>Sar</taxon>
        <taxon>Stramenopiles</taxon>
        <taxon>Ochrophyta</taxon>
        <taxon>Bacillariophyta</taxon>
        <taxon>Bacillariophyceae</taxon>
        <taxon>Bacillariophycidae</taxon>
        <taxon>Bacillariales</taxon>
        <taxon>Bacillariaceae</taxon>
        <taxon>Nitzschia</taxon>
    </lineage>
</organism>
<keyword evidence="3 6" id="KW-0347">Helicase</keyword>
<comment type="catalytic activity">
    <reaction evidence="5 6">
        <text>Couples ATP hydrolysis with the unwinding of duplex DNA by translocating in the 3'-5' direction.</text>
        <dbReference type="EC" id="5.6.2.4"/>
    </reaction>
</comment>
<comment type="catalytic activity">
    <reaction evidence="6">
        <text>ATP + H2O = ADP + phosphate + H(+)</text>
        <dbReference type="Rhea" id="RHEA:13065"/>
        <dbReference type="ChEBI" id="CHEBI:15377"/>
        <dbReference type="ChEBI" id="CHEBI:15378"/>
        <dbReference type="ChEBI" id="CHEBI:30616"/>
        <dbReference type="ChEBI" id="CHEBI:43474"/>
        <dbReference type="ChEBI" id="CHEBI:456216"/>
    </reaction>
</comment>
<dbReference type="EC" id="5.6.2.4" evidence="6"/>
<evidence type="ECO:0000256" key="5">
    <source>
        <dbReference type="ARBA" id="ARBA00034617"/>
    </source>
</evidence>
<dbReference type="GO" id="GO:0005694">
    <property type="term" value="C:chromosome"/>
    <property type="evidence" value="ECO:0007669"/>
    <property type="project" value="TreeGrafter"/>
</dbReference>
<reference evidence="10" key="1">
    <citation type="journal article" date="2021" name="Sci. Rep.">
        <title>Diploid genomic architecture of Nitzschia inconspicua, an elite biomass production diatom.</title>
        <authorList>
            <person name="Oliver A."/>
            <person name="Podell S."/>
            <person name="Pinowska A."/>
            <person name="Traller J.C."/>
            <person name="Smith S.R."/>
            <person name="McClure R."/>
            <person name="Beliaev A."/>
            <person name="Bohutskyi P."/>
            <person name="Hill E.A."/>
            <person name="Rabines A."/>
            <person name="Zheng H."/>
            <person name="Allen L.Z."/>
            <person name="Kuo A."/>
            <person name="Grigoriev I.V."/>
            <person name="Allen A.E."/>
            <person name="Hazlebeck D."/>
            <person name="Allen E.E."/>
        </authorList>
    </citation>
    <scope>NUCLEOTIDE SEQUENCE</scope>
    <source>
        <strain evidence="10">Hildebrandi</strain>
    </source>
</reference>
<sequence length="977" mass="109322">MSSSKSKDYSAVDDDDDEFGVDDSILIGVDIDAAVAAAKGNINNHSRPLYLSTVEDFLNPTKRAKISPENHDEKQYFSSQPPLPRRDRNNEISDEQLLDCLRHYFGFSSFKEGQLNAIRALLKGRDVTIFWATGQGKSICYQIPALILKKVMVVVSPLISLMQDQVHRLNGLTSEQLATFLGSAQTNLFEEQRAMKGEYRLIYITPEKLMSNGFLDRLSELDVCGIAVDEAHCVSQWGHDFRPEYRSVGTALREHAILRSIPVIALTATAVPKVQQDIVQTLQLRSPHVSKQSFDRTNLSLNVLIKAGTGDLEVAMEKLIRTLIQEHPNVGSTIIYAVTRDETEKIASYLQQRLECRGSDINVLAYHAGLSGANREQAHTQFLTGKTSVVVATCAFGMGIDKPDIRRVIHWGPPKSLEEYYQQVGRAGRDGLPSECVLHTSVSAFDRYMDDFYLGALNGPARQAAIDSTKAMKRFALNKENCRRRSVLEFFQEIPPWERCGTCDVCQRSMTSDGGVRDFSSEARLIFAAVSALQKPSMSNIVDVAKGKVLETYKYSLGINPNVLKGILDEKRNALSRDKSDAPYLKEMIAMMTQKGYLEEATTTATVGSQKLKRTWTIYTLGELGRRFLSDPAASIQLLAPDSLLQAEWKENERRKQILRNLEEKGIDIHLLPTQELERGDGEVIRAYSMWTSFLTSQEKRGRTEISRQLQELLCSIREWRSAVAQEYGMAPASVLTEHVMVSIAYSFGTLPSGTEIKKDDLFAAGVRTRALGSLVQVISKWSEKYSGLGEEEAAEKAQDDDRPMTFCEGPVSGKKWDFAVYKPNKKTGKAVWESSYRRFQSGESPQSIALAPETGRAIQAMTVIGHIQDAFLLGNPVDLQRLTCVSQPPTRNEWAQLEQAEEATGTNVLGDPTCSGVGGSKFTMTDLLRPIMGEAFMDIPRDERSVEDCQKYSKWMRLLSWYLLLKRTNVEPIWSD</sequence>
<dbReference type="InterPro" id="IPR001650">
    <property type="entry name" value="Helicase_C-like"/>
</dbReference>
<evidence type="ECO:0000256" key="4">
    <source>
        <dbReference type="ARBA" id="ARBA00022840"/>
    </source>
</evidence>
<dbReference type="PANTHER" id="PTHR13710:SF120">
    <property type="entry name" value="BIFUNCTIONAL 3'-5' EXONUCLEASE_ATP-DEPENDENT HELICASE WRN"/>
    <property type="match status" value="1"/>
</dbReference>
<dbReference type="Pfam" id="PF00270">
    <property type="entry name" value="DEAD"/>
    <property type="match status" value="1"/>
</dbReference>
<comment type="similarity">
    <text evidence="6">Belongs to the helicase family. RecQ subfamily.</text>
</comment>
<dbReference type="FunFam" id="3.40.50.300:FF:001389">
    <property type="entry name" value="ATP-dependent DNA helicase RecQ"/>
    <property type="match status" value="1"/>
</dbReference>
<gene>
    <name evidence="10" type="ORF">IV203_031220</name>
</gene>
<dbReference type="AlphaFoldDB" id="A0A9K3LUH6"/>
<feature type="compositionally biased region" description="Basic and acidic residues" evidence="7">
    <location>
        <begin position="66"/>
        <end position="75"/>
    </location>
</feature>
<dbReference type="GO" id="GO:0005737">
    <property type="term" value="C:cytoplasm"/>
    <property type="evidence" value="ECO:0007669"/>
    <property type="project" value="TreeGrafter"/>
</dbReference>
<dbReference type="GO" id="GO:0005524">
    <property type="term" value="F:ATP binding"/>
    <property type="evidence" value="ECO:0007669"/>
    <property type="project" value="UniProtKB-KW"/>
</dbReference>
<dbReference type="SMART" id="SM00490">
    <property type="entry name" value="HELICc"/>
    <property type="match status" value="1"/>
</dbReference>
<dbReference type="GO" id="GO:0005634">
    <property type="term" value="C:nucleus"/>
    <property type="evidence" value="ECO:0007669"/>
    <property type="project" value="UniProtKB-SubCell"/>
</dbReference>
<dbReference type="Pfam" id="PF16124">
    <property type="entry name" value="RecQ_Zn_bind"/>
    <property type="match status" value="1"/>
</dbReference>
<comment type="subcellular location">
    <subcellularLocation>
        <location evidence="6">Nucleus</location>
    </subcellularLocation>
</comment>
<evidence type="ECO:0000256" key="6">
    <source>
        <dbReference type="RuleBase" id="RU364117"/>
    </source>
</evidence>
<reference evidence="10" key="2">
    <citation type="submission" date="2021-04" db="EMBL/GenBank/DDBJ databases">
        <authorList>
            <person name="Podell S."/>
        </authorList>
    </citation>
    <scope>NUCLEOTIDE SEQUENCE</scope>
    <source>
        <strain evidence="10">Hildebrandi</strain>
    </source>
</reference>
<dbReference type="NCBIfam" id="TIGR00614">
    <property type="entry name" value="recQ_fam"/>
    <property type="match status" value="1"/>
</dbReference>
<dbReference type="GO" id="GO:0000724">
    <property type="term" value="P:double-strand break repair via homologous recombination"/>
    <property type="evidence" value="ECO:0007669"/>
    <property type="project" value="TreeGrafter"/>
</dbReference>
<name>A0A9K3LUH6_9STRA</name>
<dbReference type="SMART" id="SM00487">
    <property type="entry name" value="DEXDc"/>
    <property type="match status" value="1"/>
</dbReference>
<dbReference type="Pfam" id="PF00271">
    <property type="entry name" value="Helicase_C"/>
    <property type="match status" value="1"/>
</dbReference>
<evidence type="ECO:0000256" key="1">
    <source>
        <dbReference type="ARBA" id="ARBA00022741"/>
    </source>
</evidence>
<dbReference type="GO" id="GO:0009378">
    <property type="term" value="F:four-way junction helicase activity"/>
    <property type="evidence" value="ECO:0007669"/>
    <property type="project" value="TreeGrafter"/>
</dbReference>
<dbReference type="PANTHER" id="PTHR13710">
    <property type="entry name" value="DNA HELICASE RECQ FAMILY MEMBER"/>
    <property type="match status" value="1"/>
</dbReference>
<dbReference type="OrthoDB" id="10261556at2759"/>
<dbReference type="EMBL" id="JAGRRH010000006">
    <property type="protein sequence ID" value="KAG7368477.1"/>
    <property type="molecule type" value="Genomic_DNA"/>
</dbReference>
<dbReference type="InterPro" id="IPR032284">
    <property type="entry name" value="RecQ_Zn-bd"/>
</dbReference>
<comment type="caution">
    <text evidence="10">The sequence shown here is derived from an EMBL/GenBank/DDBJ whole genome shotgun (WGS) entry which is preliminary data.</text>
</comment>
<keyword evidence="2 6" id="KW-0378">Hydrolase</keyword>
<accession>A0A9K3LUH6</accession>
<dbReference type="GO" id="GO:0043138">
    <property type="term" value="F:3'-5' DNA helicase activity"/>
    <property type="evidence" value="ECO:0007669"/>
    <property type="project" value="UniProtKB-EC"/>
</dbReference>
<evidence type="ECO:0000313" key="10">
    <source>
        <dbReference type="EMBL" id="KAG7368477.1"/>
    </source>
</evidence>